<dbReference type="PANTHER" id="PTHR36110">
    <property type="entry name" value="RING-CLEAVING DIOXYGENASE MHQE-RELATED"/>
    <property type="match status" value="1"/>
</dbReference>
<feature type="domain" description="VOC" evidence="1">
    <location>
        <begin position="147"/>
        <end position="258"/>
    </location>
</feature>
<evidence type="ECO:0000259" key="1">
    <source>
        <dbReference type="PROSITE" id="PS51819"/>
    </source>
</evidence>
<accession>A0A125W9Z9</accession>
<dbReference type="Proteomes" id="UP000004846">
    <property type="component" value="Unassembled WGS sequence"/>
</dbReference>
<dbReference type="EMBL" id="AEBR01000005">
    <property type="protein sequence ID" value="EFM84113.1"/>
    <property type="molecule type" value="Genomic_DNA"/>
</dbReference>
<name>A0A125W9Z9_ENTFL</name>
<dbReference type="InterPro" id="IPR037523">
    <property type="entry name" value="VOC_core"/>
</dbReference>
<dbReference type="PANTHER" id="PTHR36110:SF4">
    <property type="entry name" value="RING-CLEAVING DIOXYGENASE MHQA-RELATED"/>
    <property type="match status" value="1"/>
</dbReference>
<organism evidence="2 3">
    <name type="scientific">Enterococcus faecalis TX4248</name>
    <dbReference type="NCBI Taxonomy" id="749495"/>
    <lineage>
        <taxon>Bacteria</taxon>
        <taxon>Bacillati</taxon>
        <taxon>Bacillota</taxon>
        <taxon>Bacilli</taxon>
        <taxon>Lactobacillales</taxon>
        <taxon>Enterococcaceae</taxon>
        <taxon>Enterococcus</taxon>
    </lineage>
</organism>
<dbReference type="InterPro" id="IPR052537">
    <property type="entry name" value="Extradiol_RC_dioxygenase"/>
</dbReference>
<sequence>MHAQFHHVSLLARHGQENQSFYTKLLGLRFVKNTVNQDNNRMPHYFYGDYQGTPGSLVTFFIVPLLGNRYEEKNYLATIGLKIPQNSLSFWEQRLTENKIPFNKKEKSLHFSDPDDTHIILTEVPENPLKETLVVSNDIPAAVQIIGLASTEFHVPDSEKTLAFFETFLGWQAVGNTIILSETESFSVHQTTSDKTSRMGRGSMDHIAFSVADDEALQELHTRALAQGWEIEMYVSRGYFKSLYIREPGGNRVEFATLTPGFTLDEPLEHLGETLALPPFLEPKRTAIEANLYKDM</sequence>
<dbReference type="Pfam" id="PF00903">
    <property type="entry name" value="Glyoxalase"/>
    <property type="match status" value="1"/>
</dbReference>
<dbReference type="InterPro" id="IPR004360">
    <property type="entry name" value="Glyas_Fos-R_dOase_dom"/>
</dbReference>
<dbReference type="CDD" id="cd08346">
    <property type="entry name" value="PcpA_N_like"/>
    <property type="match status" value="1"/>
</dbReference>
<dbReference type="AlphaFoldDB" id="A0A125W9Z9"/>
<dbReference type="PROSITE" id="PS51819">
    <property type="entry name" value="VOC"/>
    <property type="match status" value="1"/>
</dbReference>
<reference evidence="2 3" key="1">
    <citation type="submission" date="2010-07" db="EMBL/GenBank/DDBJ databases">
        <authorList>
            <person name="Sid Ahmed O."/>
        </authorList>
    </citation>
    <scope>NUCLEOTIDE SEQUENCE [LARGE SCALE GENOMIC DNA]</scope>
    <source>
        <strain evidence="2 3">TX4248</strain>
    </source>
</reference>
<protein>
    <submittedName>
        <fullName evidence="2">Glyoxalase family protein</fullName>
    </submittedName>
</protein>
<evidence type="ECO:0000313" key="2">
    <source>
        <dbReference type="EMBL" id="EFM84113.1"/>
    </source>
</evidence>
<dbReference type="HOGENOM" id="CLU_057821_1_0_9"/>
<dbReference type="SUPFAM" id="SSF54593">
    <property type="entry name" value="Glyoxalase/Bleomycin resistance protein/Dihydroxybiphenyl dioxygenase"/>
    <property type="match status" value="1"/>
</dbReference>
<comment type="caution">
    <text evidence="2">The sequence shown here is derived from an EMBL/GenBank/DDBJ whole genome shotgun (WGS) entry which is preliminary data.</text>
</comment>
<dbReference type="RefSeq" id="WP_002355746.1">
    <property type="nucleotide sequence ID" value="NZ_GL454411.1"/>
</dbReference>
<evidence type="ECO:0000313" key="3">
    <source>
        <dbReference type="Proteomes" id="UP000004846"/>
    </source>
</evidence>
<dbReference type="Gene3D" id="3.10.180.10">
    <property type="entry name" value="2,3-Dihydroxybiphenyl 1,2-Dioxygenase, domain 1"/>
    <property type="match status" value="2"/>
</dbReference>
<gene>
    <name evidence="2" type="ORF">HMPREF9498_00088</name>
</gene>
<dbReference type="GeneID" id="60893208"/>
<proteinExistence type="predicted"/>
<dbReference type="InterPro" id="IPR029068">
    <property type="entry name" value="Glyas_Bleomycin-R_OHBP_Dase"/>
</dbReference>